<reference evidence="13" key="2">
    <citation type="submission" date="2020-05" db="UniProtKB">
        <authorList>
            <consortium name="EnsemblMetazoa"/>
        </authorList>
    </citation>
    <scope>IDENTIFICATION</scope>
    <source>
        <strain evidence="13">LVP_AGWG</strain>
    </source>
</reference>
<keyword evidence="12" id="KW-0964">Secreted</keyword>
<dbReference type="Pfam" id="PF00089">
    <property type="entry name" value="Trypsin"/>
    <property type="match status" value="1"/>
</dbReference>
<dbReference type="InterPro" id="IPR009003">
    <property type="entry name" value="Peptidase_S1_PA"/>
</dbReference>
<keyword evidence="3 12" id="KW-0732">Signal</keyword>
<dbReference type="PROSITE" id="PS51888">
    <property type="entry name" value="CLIP"/>
    <property type="match status" value="1"/>
</dbReference>
<evidence type="ECO:0000256" key="6">
    <source>
        <dbReference type="ARBA" id="ARBA00022825"/>
    </source>
</evidence>
<proteinExistence type="inferred from homology"/>
<evidence type="ECO:0000256" key="4">
    <source>
        <dbReference type="ARBA" id="ARBA00022801"/>
    </source>
</evidence>
<protein>
    <recommendedName>
        <fullName evidence="12">CLIP domain-containing serine protease</fullName>
        <ecNumber evidence="11">3.4.21.-</ecNumber>
    </recommendedName>
</protein>
<keyword evidence="8" id="KW-0325">Glycoprotein</keyword>
<name>A0A1S4EUR7_AEDAE</name>
<dbReference type="EnsemblMetazoa" id="AAEL000037-RA">
    <property type="protein sequence ID" value="AAEL000037-PA"/>
    <property type="gene ID" value="AAEL000037"/>
</dbReference>
<dbReference type="InterPro" id="IPR051487">
    <property type="entry name" value="Ser/Thr_Proteases_Immune/Dev"/>
</dbReference>
<keyword evidence="4 11" id="KW-0378">Hydrolase</keyword>
<dbReference type="PROSITE" id="PS50240">
    <property type="entry name" value="TRYPSIN_DOM"/>
    <property type="match status" value="1"/>
</dbReference>
<dbReference type="GO" id="GO:0006508">
    <property type="term" value="P:proteolysis"/>
    <property type="evidence" value="ECO:0007669"/>
    <property type="project" value="UniProtKB-KW"/>
</dbReference>
<evidence type="ECO:0000256" key="12">
    <source>
        <dbReference type="RuleBase" id="RU366078"/>
    </source>
</evidence>
<dbReference type="PANTHER" id="PTHR24256">
    <property type="entry name" value="TRYPTASE-RELATED"/>
    <property type="match status" value="1"/>
</dbReference>
<organism evidence="13 14">
    <name type="scientific">Aedes aegypti</name>
    <name type="common">Yellowfever mosquito</name>
    <name type="synonym">Culex aegypti</name>
    <dbReference type="NCBI Taxonomy" id="7159"/>
    <lineage>
        <taxon>Eukaryota</taxon>
        <taxon>Metazoa</taxon>
        <taxon>Ecdysozoa</taxon>
        <taxon>Arthropoda</taxon>
        <taxon>Hexapoda</taxon>
        <taxon>Insecta</taxon>
        <taxon>Pterygota</taxon>
        <taxon>Neoptera</taxon>
        <taxon>Endopterygota</taxon>
        <taxon>Diptera</taxon>
        <taxon>Nematocera</taxon>
        <taxon>Culicoidea</taxon>
        <taxon>Culicidae</taxon>
        <taxon>Culicinae</taxon>
        <taxon>Aedini</taxon>
        <taxon>Aedes</taxon>
        <taxon>Stegomyia</taxon>
    </lineage>
</organism>
<evidence type="ECO:0000256" key="2">
    <source>
        <dbReference type="ARBA" id="ARBA00022670"/>
    </source>
</evidence>
<evidence type="ECO:0000256" key="5">
    <source>
        <dbReference type="ARBA" id="ARBA00022820"/>
    </source>
</evidence>
<dbReference type="Gene3D" id="3.30.1640.30">
    <property type="match status" value="1"/>
</dbReference>
<feature type="signal peptide" evidence="12">
    <location>
        <begin position="1"/>
        <end position="26"/>
    </location>
</feature>
<evidence type="ECO:0000256" key="3">
    <source>
        <dbReference type="ARBA" id="ARBA00022729"/>
    </source>
</evidence>
<dbReference type="InterPro" id="IPR022700">
    <property type="entry name" value="CLIP"/>
</dbReference>
<dbReference type="SUPFAM" id="SSF50494">
    <property type="entry name" value="Trypsin-like serine proteases"/>
    <property type="match status" value="1"/>
</dbReference>
<comment type="catalytic activity">
    <reaction evidence="10">
        <text>Selective cleavage of 103-Arg-|-Ser-104 and 124-Ile-|-Ile-125 bonds in Limulus clotting factor B to form activated factor B. Cleavage of -Pro-Arg-|-Xaa- bonds in synthetic substrates.</text>
        <dbReference type="EC" id="3.4.21.84"/>
    </reaction>
</comment>
<dbReference type="PROSITE" id="PS00134">
    <property type="entry name" value="TRYPSIN_HIS"/>
    <property type="match status" value="1"/>
</dbReference>
<dbReference type="InParanoid" id="A0A1S4EUR7"/>
<evidence type="ECO:0000256" key="1">
    <source>
        <dbReference type="ARBA" id="ARBA00022659"/>
    </source>
</evidence>
<dbReference type="PRINTS" id="PR00722">
    <property type="entry name" value="CHYMOTRYPSIN"/>
</dbReference>
<evidence type="ECO:0000256" key="7">
    <source>
        <dbReference type="ARBA" id="ARBA00023157"/>
    </source>
</evidence>
<dbReference type="GO" id="GO:0005576">
    <property type="term" value="C:extracellular region"/>
    <property type="evidence" value="ECO:0007669"/>
    <property type="project" value="UniProtKB-SubCell"/>
</dbReference>
<sequence>MGTTMQRTLLACILIIVTLSISPGHALNENDPCIDPDGEAGHCIYLRECDPLVKILQKGNYSPQERNFIMRSRCGLTVERKNLVCCKGTVDEGLPEPPKCGVNFSNRIHGGQQTEMDEFPWTALIHYRKPSGQTGFHCGGSLINSRYVITAAHCIQAIPRNWNVIGVRLGEWDLSRERDCDSDNVTCTDAPVDMGVEQIVVHEEYDPQSKAQHNDIALIRFTRDVHMSMYISPICLPLKEPQRSRNHVGSNGYAAGWGNTESGSASTVKLKVQLEVKDFRECAGSYQRAGINLLDTQLCAGGVKGQDTCSGDSGGPFTKLDRSSNYLLGIVSFGPTKCGTAGVPGIYTNVAKYVDWIRKNVRP</sequence>
<dbReference type="InterPro" id="IPR043504">
    <property type="entry name" value="Peptidase_S1_PA_chymotrypsin"/>
</dbReference>
<dbReference type="CDD" id="cd00190">
    <property type="entry name" value="Tryp_SPc"/>
    <property type="match status" value="1"/>
</dbReference>
<dbReference type="GO" id="GO:0042381">
    <property type="term" value="P:hemolymph coagulation"/>
    <property type="evidence" value="ECO:0007669"/>
    <property type="project" value="UniProtKB-KW"/>
</dbReference>
<dbReference type="Proteomes" id="UP000008820">
    <property type="component" value="Chromosome 3"/>
</dbReference>
<feature type="chain" id="PRO_5036529591" description="CLIP domain-containing serine protease" evidence="12">
    <location>
        <begin position="27"/>
        <end position="363"/>
    </location>
</feature>
<dbReference type="InterPro" id="IPR018114">
    <property type="entry name" value="TRYPSIN_HIS"/>
</dbReference>
<reference evidence="13 14" key="1">
    <citation type="submission" date="2017-06" db="EMBL/GenBank/DDBJ databases">
        <title>Aedes aegypti genome working group (AGWG) sequencing and assembly.</title>
        <authorList>
            <consortium name="Aedes aegypti Genome Working Group (AGWG)"/>
            <person name="Matthews B.J."/>
        </authorList>
    </citation>
    <scope>NUCLEOTIDE SEQUENCE [LARGE SCALE GENOMIC DNA]</scope>
    <source>
        <strain evidence="13 14">LVP_AGWG</strain>
    </source>
</reference>
<dbReference type="FunFam" id="2.40.10.10:FF:000120">
    <property type="entry name" value="Putative serine protease"/>
    <property type="match status" value="1"/>
</dbReference>
<evidence type="ECO:0000256" key="10">
    <source>
        <dbReference type="ARBA" id="ARBA00052079"/>
    </source>
</evidence>
<evidence type="ECO:0000313" key="13">
    <source>
        <dbReference type="EnsemblMetazoa" id="AAEL000037-PA"/>
    </source>
</evidence>
<dbReference type="SMART" id="SM00680">
    <property type="entry name" value="CLIP"/>
    <property type="match status" value="1"/>
</dbReference>
<dbReference type="InterPro" id="IPR001314">
    <property type="entry name" value="Peptidase_S1A"/>
</dbReference>
<dbReference type="Pfam" id="PF12032">
    <property type="entry name" value="CLIP"/>
    <property type="match status" value="1"/>
</dbReference>
<dbReference type="Gene3D" id="2.40.10.10">
    <property type="entry name" value="Trypsin-like serine proteases"/>
    <property type="match status" value="2"/>
</dbReference>
<evidence type="ECO:0000256" key="11">
    <source>
        <dbReference type="RuleBase" id="RU363034"/>
    </source>
</evidence>
<accession>A0A1S4EUR7</accession>
<keyword evidence="1" id="KW-0768">Sushi</keyword>
<dbReference type="InterPro" id="IPR033116">
    <property type="entry name" value="TRYPSIN_SER"/>
</dbReference>
<evidence type="ECO:0000256" key="8">
    <source>
        <dbReference type="ARBA" id="ARBA00023180"/>
    </source>
</evidence>
<dbReference type="PROSITE" id="PS00135">
    <property type="entry name" value="TRYPSIN_SER"/>
    <property type="match status" value="1"/>
</dbReference>
<dbReference type="OrthoDB" id="9028152at2759"/>
<dbReference type="AlphaFoldDB" id="A0A1S4EUR7"/>
<gene>
    <name evidence="13" type="primary">5563663</name>
</gene>
<dbReference type="VEuPathDB" id="VectorBase:AAEL000037"/>
<dbReference type="InterPro" id="IPR001254">
    <property type="entry name" value="Trypsin_dom"/>
</dbReference>
<evidence type="ECO:0000313" key="14">
    <source>
        <dbReference type="Proteomes" id="UP000008820"/>
    </source>
</evidence>
<dbReference type="GO" id="GO:0004252">
    <property type="term" value="F:serine-type endopeptidase activity"/>
    <property type="evidence" value="ECO:0007669"/>
    <property type="project" value="UniProtKB-UniRule"/>
</dbReference>
<comment type="subcellular location">
    <subcellularLocation>
        <location evidence="12">Secreted</location>
    </subcellularLocation>
</comment>
<keyword evidence="14" id="KW-1185">Reference proteome</keyword>
<dbReference type="InterPro" id="IPR038565">
    <property type="entry name" value="CLIP_sf"/>
</dbReference>
<keyword evidence="6 11" id="KW-0720">Serine protease</keyword>
<evidence type="ECO:0000256" key="9">
    <source>
        <dbReference type="ARBA" id="ARBA00024195"/>
    </source>
</evidence>
<comment type="domain">
    <text evidence="12">The clip domain consists of 35-55 residues which are 'knitted' together usually by 3 conserved disulfide bonds forming a clip-like compact structure.</text>
</comment>
<comment type="similarity">
    <text evidence="9 12">Belongs to the peptidase S1 family. CLIP subfamily.</text>
</comment>
<keyword evidence="7" id="KW-1015">Disulfide bond</keyword>
<dbReference type="SMART" id="SM00020">
    <property type="entry name" value="Tryp_SPc"/>
    <property type="match status" value="1"/>
</dbReference>
<keyword evidence="2 11" id="KW-0645">Protease</keyword>
<keyword evidence="5" id="KW-0353">Hemolymph clotting</keyword>
<dbReference type="EC" id="3.4.21.-" evidence="11"/>